<gene>
    <name evidence="2" type="ORF">RO1_12140</name>
</gene>
<dbReference type="EMBL" id="FP929050">
    <property type="protein sequence ID" value="CBL11856.1"/>
    <property type="molecule type" value="Genomic_DNA"/>
</dbReference>
<evidence type="ECO:0000313" key="2">
    <source>
        <dbReference type="EMBL" id="CBL11856.1"/>
    </source>
</evidence>
<dbReference type="KEGG" id="rix:RO1_12140"/>
<name>D4KWW6_9FIRM</name>
<evidence type="ECO:0000313" key="3">
    <source>
        <dbReference type="Proteomes" id="UP000008953"/>
    </source>
</evidence>
<dbReference type="HOGENOM" id="CLU_180075_0_0_9"/>
<keyword evidence="1" id="KW-0812">Transmembrane</keyword>
<evidence type="ECO:0000256" key="1">
    <source>
        <dbReference type="SAM" id="Phobius"/>
    </source>
</evidence>
<organism evidence="2 3">
    <name type="scientific">Roseburia intestinalis XB6B4</name>
    <dbReference type="NCBI Taxonomy" id="718255"/>
    <lineage>
        <taxon>Bacteria</taxon>
        <taxon>Bacillati</taxon>
        <taxon>Bacillota</taxon>
        <taxon>Clostridia</taxon>
        <taxon>Lachnospirales</taxon>
        <taxon>Lachnospiraceae</taxon>
        <taxon>Roseburia</taxon>
    </lineage>
</organism>
<sequence>MTVCSTPFPVMLFLFIYGINRQISACEPPPKGGEDFYLTTLAEMIFLIDKCIIVVVSLQVVSFIKLRLAIKLRLCSAAKGVTEFREWQIAQCRVCFVRFAGHQVLIHLFAA</sequence>
<protein>
    <submittedName>
        <fullName evidence="2">Uncharacterized protein</fullName>
    </submittedName>
</protein>
<reference evidence="2 3" key="2">
    <citation type="submission" date="2010-03" db="EMBL/GenBank/DDBJ databases">
        <authorList>
            <person name="Pajon A."/>
        </authorList>
    </citation>
    <scope>NUCLEOTIDE SEQUENCE [LARGE SCALE GENOMIC DNA]</scope>
    <source>
        <strain evidence="2 3">XB6B4</strain>
    </source>
</reference>
<proteinExistence type="predicted"/>
<keyword evidence="1" id="KW-0472">Membrane</keyword>
<accession>D4KWW6</accession>
<reference evidence="2 3" key="1">
    <citation type="submission" date="2010-03" db="EMBL/GenBank/DDBJ databases">
        <title>The genome sequence of Roseburia intestinalis XB6B4.</title>
        <authorList>
            <consortium name="metaHIT consortium -- http://www.metahit.eu/"/>
            <person name="Pajon A."/>
            <person name="Turner K."/>
            <person name="Parkhill J."/>
            <person name="Bernalier A."/>
        </authorList>
    </citation>
    <scope>NUCLEOTIDE SEQUENCE [LARGE SCALE GENOMIC DNA]</scope>
    <source>
        <strain evidence="2 3">XB6B4</strain>
    </source>
</reference>
<keyword evidence="1" id="KW-1133">Transmembrane helix</keyword>
<feature type="transmembrane region" description="Helical" evidence="1">
    <location>
        <begin position="44"/>
        <end position="64"/>
    </location>
</feature>
<dbReference type="Proteomes" id="UP000008953">
    <property type="component" value="Chromosome"/>
</dbReference>
<dbReference type="AlphaFoldDB" id="D4KWW6"/>